<comment type="caution">
    <text evidence="1">The sequence shown here is derived from an EMBL/GenBank/DDBJ whole genome shotgun (WGS) entry which is preliminary data.</text>
</comment>
<protein>
    <submittedName>
        <fullName evidence="1">Uncharacterized protein</fullName>
    </submittedName>
</protein>
<keyword evidence="2" id="KW-1185">Reference proteome</keyword>
<sequence length="63" mass="6870">MVRHRPIPSVAVITNLKASVSNTIGSTKGILLPRRTPATFMNVVFDNTVEVNGDEKNDIGMVF</sequence>
<dbReference type="AlphaFoldDB" id="A0A2P5EBC0"/>
<name>A0A2P5EBC0_TREOI</name>
<dbReference type="OrthoDB" id="10353558at2759"/>
<organism evidence="1 2">
    <name type="scientific">Trema orientale</name>
    <name type="common">Charcoal tree</name>
    <name type="synonym">Celtis orientalis</name>
    <dbReference type="NCBI Taxonomy" id="63057"/>
    <lineage>
        <taxon>Eukaryota</taxon>
        <taxon>Viridiplantae</taxon>
        <taxon>Streptophyta</taxon>
        <taxon>Embryophyta</taxon>
        <taxon>Tracheophyta</taxon>
        <taxon>Spermatophyta</taxon>
        <taxon>Magnoliopsida</taxon>
        <taxon>eudicotyledons</taxon>
        <taxon>Gunneridae</taxon>
        <taxon>Pentapetalae</taxon>
        <taxon>rosids</taxon>
        <taxon>fabids</taxon>
        <taxon>Rosales</taxon>
        <taxon>Cannabaceae</taxon>
        <taxon>Trema</taxon>
    </lineage>
</organism>
<dbReference type="Proteomes" id="UP000237000">
    <property type="component" value="Unassembled WGS sequence"/>
</dbReference>
<proteinExistence type="predicted"/>
<accession>A0A2P5EBC0</accession>
<evidence type="ECO:0000313" key="2">
    <source>
        <dbReference type="Proteomes" id="UP000237000"/>
    </source>
</evidence>
<evidence type="ECO:0000313" key="1">
    <source>
        <dbReference type="EMBL" id="PON82865.1"/>
    </source>
</evidence>
<gene>
    <name evidence="1" type="ORF">TorRG33x02_212760</name>
</gene>
<reference evidence="2" key="1">
    <citation type="submission" date="2016-06" db="EMBL/GenBank/DDBJ databases">
        <title>Parallel loss of symbiosis genes in relatives of nitrogen-fixing non-legume Parasponia.</title>
        <authorList>
            <person name="Van Velzen R."/>
            <person name="Holmer R."/>
            <person name="Bu F."/>
            <person name="Rutten L."/>
            <person name="Van Zeijl A."/>
            <person name="Liu W."/>
            <person name="Santuari L."/>
            <person name="Cao Q."/>
            <person name="Sharma T."/>
            <person name="Shen D."/>
            <person name="Roswanjaya Y."/>
            <person name="Wardhani T."/>
            <person name="Kalhor M.S."/>
            <person name="Jansen J."/>
            <person name="Van den Hoogen J."/>
            <person name="Gungor B."/>
            <person name="Hartog M."/>
            <person name="Hontelez J."/>
            <person name="Verver J."/>
            <person name="Yang W.-C."/>
            <person name="Schijlen E."/>
            <person name="Repin R."/>
            <person name="Schilthuizen M."/>
            <person name="Schranz E."/>
            <person name="Heidstra R."/>
            <person name="Miyata K."/>
            <person name="Fedorova E."/>
            <person name="Kohlen W."/>
            <person name="Bisseling T."/>
            <person name="Smit S."/>
            <person name="Geurts R."/>
        </authorList>
    </citation>
    <scope>NUCLEOTIDE SEQUENCE [LARGE SCALE GENOMIC DNA]</scope>
    <source>
        <strain evidence="2">cv. RG33-2</strain>
    </source>
</reference>
<dbReference type="EMBL" id="JXTC01000187">
    <property type="protein sequence ID" value="PON82865.1"/>
    <property type="molecule type" value="Genomic_DNA"/>
</dbReference>
<dbReference type="InParanoid" id="A0A2P5EBC0"/>